<dbReference type="AlphaFoldDB" id="A0A0C3C387"/>
<feature type="active site" description="Charge relay system" evidence="6 7">
    <location>
        <position position="427"/>
    </location>
</feature>
<comment type="similarity">
    <text evidence="1 7 8">Belongs to the peptidase S8 family.</text>
</comment>
<evidence type="ECO:0000256" key="7">
    <source>
        <dbReference type="PROSITE-ProRule" id="PRU01240"/>
    </source>
</evidence>
<dbReference type="Proteomes" id="UP000054321">
    <property type="component" value="Unassembled WGS sequence"/>
</dbReference>
<evidence type="ECO:0000256" key="4">
    <source>
        <dbReference type="ARBA" id="ARBA00022801"/>
    </source>
</evidence>
<evidence type="ECO:0000313" key="11">
    <source>
        <dbReference type="EMBL" id="KIM93363.1"/>
    </source>
</evidence>
<dbReference type="PROSITE" id="PS00136">
    <property type="entry name" value="SUBTILASE_ASP"/>
    <property type="match status" value="1"/>
</dbReference>
<dbReference type="PANTHER" id="PTHR43806:SF66">
    <property type="entry name" value="SERIN ENDOPEPTIDASE"/>
    <property type="match status" value="1"/>
</dbReference>
<organism evidence="11 12">
    <name type="scientific">Oidiodendron maius (strain Zn)</name>
    <dbReference type="NCBI Taxonomy" id="913774"/>
    <lineage>
        <taxon>Eukaryota</taxon>
        <taxon>Fungi</taxon>
        <taxon>Dikarya</taxon>
        <taxon>Ascomycota</taxon>
        <taxon>Pezizomycotina</taxon>
        <taxon>Leotiomycetes</taxon>
        <taxon>Leotiomycetes incertae sedis</taxon>
        <taxon>Myxotrichaceae</taxon>
        <taxon>Oidiodendron</taxon>
    </lineage>
</organism>
<dbReference type="InterPro" id="IPR022398">
    <property type="entry name" value="Peptidase_S8_His-AS"/>
</dbReference>
<dbReference type="GO" id="GO:0016020">
    <property type="term" value="C:membrane"/>
    <property type="evidence" value="ECO:0007669"/>
    <property type="project" value="InterPro"/>
</dbReference>
<dbReference type="CDD" id="cd07489">
    <property type="entry name" value="Peptidases_S8_5"/>
    <property type="match status" value="1"/>
</dbReference>
<dbReference type="STRING" id="913774.A0A0C3C387"/>
<dbReference type="SUPFAM" id="SSF52743">
    <property type="entry name" value="Subtilisin-like"/>
    <property type="match status" value="1"/>
</dbReference>
<dbReference type="HOGENOM" id="CLU_003559_1_0_1"/>
<dbReference type="PROSITE" id="PS51892">
    <property type="entry name" value="SUBTILASE"/>
    <property type="match status" value="1"/>
</dbReference>
<dbReference type="InterPro" id="IPR023828">
    <property type="entry name" value="Peptidase_S8_Ser-AS"/>
</dbReference>
<gene>
    <name evidence="11" type="ORF">OIDMADRAFT_61700</name>
</gene>
<evidence type="ECO:0000256" key="3">
    <source>
        <dbReference type="ARBA" id="ARBA00022729"/>
    </source>
</evidence>
<evidence type="ECO:0000259" key="9">
    <source>
        <dbReference type="Pfam" id="PF00082"/>
    </source>
</evidence>
<dbReference type="InterPro" id="IPR015500">
    <property type="entry name" value="Peptidase_S8_subtilisin-rel"/>
</dbReference>
<dbReference type="InterPro" id="IPR010435">
    <property type="entry name" value="C5a/SBT2-like_Fn3"/>
</dbReference>
<keyword evidence="12" id="KW-1185">Reference proteome</keyword>
<evidence type="ECO:0000256" key="6">
    <source>
        <dbReference type="PIRSR" id="PIRSR615500-1"/>
    </source>
</evidence>
<dbReference type="InterPro" id="IPR034187">
    <property type="entry name" value="Peptidases_S8_5"/>
</dbReference>
<dbReference type="Pfam" id="PF00082">
    <property type="entry name" value="Peptidase_S8"/>
    <property type="match status" value="1"/>
</dbReference>
<evidence type="ECO:0008006" key="13">
    <source>
        <dbReference type="Google" id="ProtNLM"/>
    </source>
</evidence>
<dbReference type="PROSITE" id="PS00138">
    <property type="entry name" value="SUBTILASE_SER"/>
    <property type="match status" value="1"/>
</dbReference>
<keyword evidence="3" id="KW-0732">Signal</keyword>
<dbReference type="PRINTS" id="PR00723">
    <property type="entry name" value="SUBTILISIN"/>
</dbReference>
<dbReference type="PANTHER" id="PTHR43806">
    <property type="entry name" value="PEPTIDASE S8"/>
    <property type="match status" value="1"/>
</dbReference>
<dbReference type="GO" id="GO:0006508">
    <property type="term" value="P:proteolysis"/>
    <property type="evidence" value="ECO:0007669"/>
    <property type="project" value="UniProtKB-KW"/>
</dbReference>
<sequence length="803" mass="84516">MVPRPQVLLAAAPASNHNDTLPHITGTSDVNRRLKMAGVDKLHSMDIKGKGVKVAIIDTGVDYLHPSLGGGFGAGFKISFGYDFVGDNYTGFNNPVPGPDPLVTCASGGHGTHVSGSLGMTDIADVGFGLVGVAPEASLGMYRVFGCAGGAADDVILSAMQRAAEDGADIISMSLGDFVAWEGGSPYVPLVQRIIDSGIAVIAALGNDGQSGPFEVSVPGLAPAALGVGSVENEIYPTLYRAENNIGGSLDYISVLPFLAKGPLTVYPVGSGVATPVTDLQADGCDPKDWTTAASAVTDGEHTAALLLMSPSECSFIVYSQNLLALNITTVIFYTNNPDTPALLAEPGSKLLKDLSSLPHGRDYILSFNSVDVFDTPSPAGRTIDYFSSIGPSMEMTLKPQLSSPGGNILATFPRSAGGYAILSGTSMATPYTAGVYALLKSMQQGWSVAEITSLLQSTAVPIKAQNVDILSSVTQQGGGLINAYGAVMAHSQISPSQLSLRDSASPAKQSITVKNISKKGKTYIISHTGASYIRTLTNFTTKYATAEFSQTQFTLGPGQSTIVQVQITPAPESVPESEPVYSGFINVNTDGSNYVVPYLGVPYNRYDANYFHYNTTHWVGNQWPSTAPSVTAPGDINVGNYIPLDLNFTGPANAKLPWIDFVVVQPSNLIRLDAVPVNTSFVPTYYGFDPPVKIDVPDMTLPILPGYLDVPYYGQIGIWGFGALPPSIDPNGILSAVPRPNTISGTVLVNSVFGFENGTLFLTTTGGFRPLLRVLRYGSNGTSADDYVSWLGPICNVLEVSR</sequence>
<dbReference type="InterPro" id="IPR050131">
    <property type="entry name" value="Peptidase_S8_subtilisin-like"/>
</dbReference>
<keyword evidence="2 7" id="KW-0645">Protease</keyword>
<dbReference type="Gene3D" id="3.40.50.200">
    <property type="entry name" value="Peptidase S8/S53 domain"/>
    <property type="match status" value="2"/>
</dbReference>
<dbReference type="InterPro" id="IPR036852">
    <property type="entry name" value="Peptidase_S8/S53_dom_sf"/>
</dbReference>
<keyword evidence="5 7" id="KW-0720">Serine protease</keyword>
<feature type="active site" description="Charge relay system" evidence="6 7">
    <location>
        <position position="58"/>
    </location>
</feature>
<proteinExistence type="inferred from homology"/>
<feature type="active site" description="Charge relay system" evidence="6 7">
    <location>
        <position position="110"/>
    </location>
</feature>
<dbReference type="OrthoDB" id="10256524at2759"/>
<evidence type="ECO:0000256" key="5">
    <source>
        <dbReference type="ARBA" id="ARBA00022825"/>
    </source>
</evidence>
<keyword evidence="4 7" id="KW-0378">Hydrolase</keyword>
<feature type="domain" description="Peptidase S8/S53" evidence="9">
    <location>
        <begin position="49"/>
        <end position="474"/>
    </location>
</feature>
<evidence type="ECO:0000256" key="8">
    <source>
        <dbReference type="RuleBase" id="RU003355"/>
    </source>
</evidence>
<evidence type="ECO:0000256" key="1">
    <source>
        <dbReference type="ARBA" id="ARBA00011073"/>
    </source>
</evidence>
<protein>
    <recommendedName>
        <fullName evidence="13">Peptidase S8/S53 domain-containing protein</fullName>
    </recommendedName>
</protein>
<dbReference type="GO" id="GO:0004252">
    <property type="term" value="F:serine-type endopeptidase activity"/>
    <property type="evidence" value="ECO:0007669"/>
    <property type="project" value="UniProtKB-UniRule"/>
</dbReference>
<name>A0A0C3C387_OIDMZ</name>
<dbReference type="EMBL" id="KN832896">
    <property type="protein sequence ID" value="KIM93363.1"/>
    <property type="molecule type" value="Genomic_DNA"/>
</dbReference>
<dbReference type="InterPro" id="IPR000209">
    <property type="entry name" value="Peptidase_S8/S53_dom"/>
</dbReference>
<reference evidence="12" key="2">
    <citation type="submission" date="2015-01" db="EMBL/GenBank/DDBJ databases">
        <title>Evolutionary Origins and Diversification of the Mycorrhizal Mutualists.</title>
        <authorList>
            <consortium name="DOE Joint Genome Institute"/>
            <consortium name="Mycorrhizal Genomics Consortium"/>
            <person name="Kohler A."/>
            <person name="Kuo A."/>
            <person name="Nagy L.G."/>
            <person name="Floudas D."/>
            <person name="Copeland A."/>
            <person name="Barry K.W."/>
            <person name="Cichocki N."/>
            <person name="Veneault-Fourrey C."/>
            <person name="LaButti K."/>
            <person name="Lindquist E.A."/>
            <person name="Lipzen A."/>
            <person name="Lundell T."/>
            <person name="Morin E."/>
            <person name="Murat C."/>
            <person name="Riley R."/>
            <person name="Ohm R."/>
            <person name="Sun H."/>
            <person name="Tunlid A."/>
            <person name="Henrissat B."/>
            <person name="Grigoriev I.V."/>
            <person name="Hibbett D.S."/>
            <person name="Martin F."/>
        </authorList>
    </citation>
    <scope>NUCLEOTIDE SEQUENCE [LARGE SCALE GENOMIC DNA]</scope>
    <source>
        <strain evidence="12">Zn</strain>
    </source>
</reference>
<dbReference type="InParanoid" id="A0A0C3C387"/>
<evidence type="ECO:0000256" key="2">
    <source>
        <dbReference type="ARBA" id="ARBA00022670"/>
    </source>
</evidence>
<dbReference type="Pfam" id="PF06280">
    <property type="entry name" value="fn3_5"/>
    <property type="match status" value="1"/>
</dbReference>
<evidence type="ECO:0000313" key="12">
    <source>
        <dbReference type="Proteomes" id="UP000054321"/>
    </source>
</evidence>
<accession>A0A0C3C387</accession>
<reference evidence="11 12" key="1">
    <citation type="submission" date="2014-04" db="EMBL/GenBank/DDBJ databases">
        <authorList>
            <consortium name="DOE Joint Genome Institute"/>
            <person name="Kuo A."/>
            <person name="Martino E."/>
            <person name="Perotto S."/>
            <person name="Kohler A."/>
            <person name="Nagy L.G."/>
            <person name="Floudas D."/>
            <person name="Copeland A."/>
            <person name="Barry K.W."/>
            <person name="Cichocki N."/>
            <person name="Veneault-Fourrey C."/>
            <person name="LaButti K."/>
            <person name="Lindquist E.A."/>
            <person name="Lipzen A."/>
            <person name="Lundell T."/>
            <person name="Morin E."/>
            <person name="Murat C."/>
            <person name="Sun H."/>
            <person name="Tunlid A."/>
            <person name="Henrissat B."/>
            <person name="Grigoriev I.V."/>
            <person name="Hibbett D.S."/>
            <person name="Martin F."/>
            <person name="Nordberg H.P."/>
            <person name="Cantor M.N."/>
            <person name="Hua S.X."/>
        </authorList>
    </citation>
    <scope>NUCLEOTIDE SEQUENCE [LARGE SCALE GENOMIC DNA]</scope>
    <source>
        <strain evidence="11 12">Zn</strain>
    </source>
</reference>
<feature type="domain" description="C5a peptidase/Subtilisin-like protease SBT2-like Fn3-like" evidence="10">
    <location>
        <begin position="500"/>
        <end position="604"/>
    </location>
</feature>
<dbReference type="InterPro" id="IPR023827">
    <property type="entry name" value="Peptidase_S8_Asp-AS"/>
</dbReference>
<dbReference type="PROSITE" id="PS00137">
    <property type="entry name" value="SUBTILASE_HIS"/>
    <property type="match status" value="1"/>
</dbReference>
<evidence type="ECO:0000259" key="10">
    <source>
        <dbReference type="Pfam" id="PF06280"/>
    </source>
</evidence>